<keyword evidence="13" id="KW-1185">Reference proteome</keyword>
<dbReference type="SUPFAM" id="SSF53383">
    <property type="entry name" value="PLP-dependent transferases"/>
    <property type="match status" value="1"/>
</dbReference>
<evidence type="ECO:0000256" key="9">
    <source>
        <dbReference type="RuleBase" id="RU004504"/>
    </source>
</evidence>
<dbReference type="InterPro" id="IPR015421">
    <property type="entry name" value="PyrdxlP-dep_Trfase_major"/>
</dbReference>
<evidence type="ECO:0000256" key="10">
    <source>
        <dbReference type="SAM" id="MobiDB-lite"/>
    </source>
</evidence>
<accession>A0A931HV64</accession>
<feature type="domain" description="Aminotransferase class V" evidence="11">
    <location>
        <begin position="28"/>
        <end position="346"/>
    </location>
</feature>
<feature type="binding site" evidence="6">
    <location>
        <position position="336"/>
    </location>
    <ligand>
        <name>substrate</name>
    </ligand>
</feature>
<dbReference type="EMBL" id="JADZSC010000002">
    <property type="protein sequence ID" value="MBH0230272.1"/>
    <property type="molecule type" value="Genomic_DNA"/>
</dbReference>
<dbReference type="Gene3D" id="3.90.1150.10">
    <property type="entry name" value="Aspartate Aminotransferase, domain 1"/>
    <property type="match status" value="1"/>
</dbReference>
<name>A0A931HV64_9BACI</name>
<keyword evidence="5 7" id="KW-0663">Pyridoxal phosphate</keyword>
<dbReference type="AlphaFoldDB" id="A0A931HV64"/>
<organism evidence="12 13">
    <name type="scientific">Halobacillus yeomjeoni</name>
    <dbReference type="NCBI Taxonomy" id="311194"/>
    <lineage>
        <taxon>Bacteria</taxon>
        <taxon>Bacillati</taxon>
        <taxon>Bacillota</taxon>
        <taxon>Bacilli</taxon>
        <taxon>Bacillales</taxon>
        <taxon>Bacillaceae</taxon>
        <taxon>Halobacillus</taxon>
    </lineage>
</organism>
<dbReference type="GO" id="GO:0008453">
    <property type="term" value="F:alanine-glyoxylate transaminase activity"/>
    <property type="evidence" value="ECO:0007669"/>
    <property type="project" value="TreeGrafter"/>
</dbReference>
<evidence type="ECO:0000256" key="2">
    <source>
        <dbReference type="ARBA" id="ARBA00009236"/>
    </source>
</evidence>
<dbReference type="InterPro" id="IPR024169">
    <property type="entry name" value="SP_NH2Trfase/AEP_transaminase"/>
</dbReference>
<dbReference type="PIRSF" id="PIRSF000524">
    <property type="entry name" value="SPT"/>
    <property type="match status" value="1"/>
</dbReference>
<proteinExistence type="inferred from homology"/>
<dbReference type="Gene3D" id="3.40.640.10">
    <property type="entry name" value="Type I PLP-dependent aspartate aminotransferase-like (Major domain)"/>
    <property type="match status" value="1"/>
</dbReference>
<comment type="similarity">
    <text evidence="2 8">Belongs to the class-V pyridoxal-phosphate-dependent aminotransferase family.</text>
</comment>
<comment type="caution">
    <text evidence="12">The sequence shown here is derived from an EMBL/GenBank/DDBJ whole genome shotgun (WGS) entry which is preliminary data.</text>
</comment>
<evidence type="ECO:0000256" key="1">
    <source>
        <dbReference type="ARBA" id="ARBA00001933"/>
    </source>
</evidence>
<dbReference type="InterPro" id="IPR020578">
    <property type="entry name" value="Aminotrans_V_PyrdxlP_BS"/>
</dbReference>
<dbReference type="InterPro" id="IPR015424">
    <property type="entry name" value="PyrdxlP-dep_Trfase"/>
</dbReference>
<evidence type="ECO:0000313" key="13">
    <source>
        <dbReference type="Proteomes" id="UP000614490"/>
    </source>
</evidence>
<dbReference type="Proteomes" id="UP000614490">
    <property type="component" value="Unassembled WGS sequence"/>
</dbReference>
<evidence type="ECO:0000259" key="11">
    <source>
        <dbReference type="Pfam" id="PF00266"/>
    </source>
</evidence>
<comment type="cofactor">
    <cofactor evidence="1 7 9">
        <name>pyridoxal 5'-phosphate</name>
        <dbReference type="ChEBI" id="CHEBI:597326"/>
    </cofactor>
</comment>
<dbReference type="PANTHER" id="PTHR21152">
    <property type="entry name" value="AMINOTRANSFERASE CLASS V"/>
    <property type="match status" value="1"/>
</dbReference>
<feature type="region of interest" description="Disordered" evidence="10">
    <location>
        <begin position="1"/>
        <end position="20"/>
    </location>
</feature>
<dbReference type="PROSITE" id="PS00595">
    <property type="entry name" value="AA_TRANSFER_CLASS_5"/>
    <property type="match status" value="1"/>
</dbReference>
<dbReference type="Pfam" id="PF00266">
    <property type="entry name" value="Aminotran_5"/>
    <property type="match status" value="1"/>
</dbReference>
<dbReference type="InterPro" id="IPR015422">
    <property type="entry name" value="PyrdxlP-dep_Trfase_small"/>
</dbReference>
<feature type="modified residue" description="N6-(pyridoxal phosphate)lysine" evidence="7">
    <location>
        <position position="193"/>
    </location>
</feature>
<keyword evidence="3 12" id="KW-0032">Aminotransferase</keyword>
<dbReference type="PANTHER" id="PTHR21152:SF40">
    <property type="entry name" value="ALANINE--GLYOXYLATE AMINOTRANSFERASE"/>
    <property type="match status" value="1"/>
</dbReference>
<evidence type="ECO:0000256" key="8">
    <source>
        <dbReference type="RuleBase" id="RU004075"/>
    </source>
</evidence>
<dbReference type="InterPro" id="IPR000192">
    <property type="entry name" value="Aminotrans_V_dom"/>
</dbReference>
<dbReference type="GO" id="GO:0004760">
    <property type="term" value="F:L-serine-pyruvate transaminase activity"/>
    <property type="evidence" value="ECO:0007669"/>
    <property type="project" value="TreeGrafter"/>
</dbReference>
<evidence type="ECO:0000256" key="4">
    <source>
        <dbReference type="ARBA" id="ARBA00022679"/>
    </source>
</evidence>
<sequence>MNREWDLLHTPGPTPVPPSVERAMNQPMIGHRGQKCKDLLKEIAPRLKPLFGTSEDVLILSGSGTSALEAAVVNATRPGDEVIVVVAGAFGDRFAKICETYELKVHRIEVEWGEAVDVERVESTLQAFENTKAVFLTHCETSTGVIHPVEEIALRVKEISQALVVVDGVSSIGGVEINMDRSGIDFVVTGSQKAMMLPPGLAFAAVSKYGWEVVEQNDRPRFYLDLRSYRNRLGEGQTPFTPPLSLLFGLSEVLNLLDEEGLKNVYHRHQLMKGMTREAFKALNLPLLVSEEAASATVTSVKPNTFQAEDLRKMAREEFGLILAGGQKHMKGQVFRVGHMGYCRSSQVLQYIGILEIILKRLGHDFTSGAGVAAAQEAYLEIIKEVQEC</sequence>
<evidence type="ECO:0000256" key="7">
    <source>
        <dbReference type="PIRSR" id="PIRSR000524-50"/>
    </source>
</evidence>
<gene>
    <name evidence="12" type="ORF">H0267_08610</name>
</gene>
<evidence type="ECO:0000256" key="6">
    <source>
        <dbReference type="PIRSR" id="PIRSR000524-1"/>
    </source>
</evidence>
<protein>
    <submittedName>
        <fullName evidence="12">Alanine--glyoxylate aminotransferase family protein</fullName>
    </submittedName>
</protein>
<dbReference type="RefSeq" id="WP_197316917.1">
    <property type="nucleotide sequence ID" value="NZ_JADZSC010000002.1"/>
</dbReference>
<evidence type="ECO:0000313" key="12">
    <source>
        <dbReference type="EMBL" id="MBH0230272.1"/>
    </source>
</evidence>
<evidence type="ECO:0000256" key="3">
    <source>
        <dbReference type="ARBA" id="ARBA00022576"/>
    </source>
</evidence>
<keyword evidence="4" id="KW-0808">Transferase</keyword>
<dbReference type="FunFam" id="3.40.640.10:FF:000027">
    <property type="entry name" value="Serine--pyruvate aminotransferase, mitochondrial"/>
    <property type="match status" value="1"/>
</dbReference>
<evidence type="ECO:0000256" key="5">
    <source>
        <dbReference type="ARBA" id="ARBA00022898"/>
    </source>
</evidence>
<reference evidence="12 13" key="1">
    <citation type="journal article" date="2005" name="Int. J. Syst. Evol. Microbiol.">
        <title>Halobacillus yeomjeoni sp. nov., isolated from a marine solar saltern in Korea.</title>
        <authorList>
            <person name="Yoon J.H."/>
            <person name="Kang S.J."/>
            <person name="Lee C.H."/>
            <person name="Oh H.W."/>
            <person name="Oh T.K."/>
        </authorList>
    </citation>
    <scope>NUCLEOTIDE SEQUENCE [LARGE SCALE GENOMIC DNA]</scope>
    <source>
        <strain evidence="12 13">KCTC 3957</strain>
    </source>
</reference>
<dbReference type="GO" id="GO:0019265">
    <property type="term" value="P:glycine biosynthetic process, by transamination of glyoxylate"/>
    <property type="evidence" value="ECO:0007669"/>
    <property type="project" value="TreeGrafter"/>
</dbReference>